<name>A0AAX2DF97_9PSED</name>
<keyword evidence="2" id="KW-0238">DNA-binding</keyword>
<dbReference type="PANTHER" id="PTHR47894:SF4">
    <property type="entry name" value="HTH-TYPE TRANSCRIPTIONAL REGULATOR GADX"/>
    <property type="match status" value="1"/>
</dbReference>
<keyword evidence="6" id="KW-1185">Reference proteome</keyword>
<dbReference type="InterPro" id="IPR009057">
    <property type="entry name" value="Homeodomain-like_sf"/>
</dbReference>
<evidence type="ECO:0000259" key="4">
    <source>
        <dbReference type="PROSITE" id="PS01124"/>
    </source>
</evidence>
<dbReference type="InterPro" id="IPR018060">
    <property type="entry name" value="HTH_AraC"/>
</dbReference>
<dbReference type="Proteomes" id="UP000183772">
    <property type="component" value="Chromosome I"/>
</dbReference>
<protein>
    <submittedName>
        <fullName evidence="5">Helix-turn-helix domain-containing protein</fullName>
    </submittedName>
</protein>
<dbReference type="InterPro" id="IPR020449">
    <property type="entry name" value="Tscrpt_reg_AraC-type_HTH"/>
</dbReference>
<evidence type="ECO:0000313" key="5">
    <source>
        <dbReference type="EMBL" id="SDU65833.1"/>
    </source>
</evidence>
<dbReference type="SMART" id="SM00342">
    <property type="entry name" value="HTH_ARAC"/>
    <property type="match status" value="1"/>
</dbReference>
<evidence type="ECO:0000256" key="2">
    <source>
        <dbReference type="ARBA" id="ARBA00023125"/>
    </source>
</evidence>
<dbReference type="EMBL" id="LT629790">
    <property type="protein sequence ID" value="SDU65833.1"/>
    <property type="molecule type" value="Genomic_DNA"/>
</dbReference>
<dbReference type="InterPro" id="IPR018062">
    <property type="entry name" value="HTH_AraC-typ_CS"/>
</dbReference>
<dbReference type="PANTHER" id="PTHR47894">
    <property type="entry name" value="HTH-TYPE TRANSCRIPTIONAL REGULATOR GADX"/>
    <property type="match status" value="1"/>
</dbReference>
<proteinExistence type="predicted"/>
<dbReference type="SUPFAM" id="SSF46689">
    <property type="entry name" value="Homeodomain-like"/>
    <property type="match status" value="1"/>
</dbReference>
<dbReference type="Pfam" id="PF12833">
    <property type="entry name" value="HTH_18"/>
    <property type="match status" value="1"/>
</dbReference>
<feature type="domain" description="HTH araC/xylS-type" evidence="4">
    <location>
        <begin position="175"/>
        <end position="272"/>
    </location>
</feature>
<keyword evidence="3" id="KW-0804">Transcription</keyword>
<dbReference type="GO" id="GO:0005829">
    <property type="term" value="C:cytosol"/>
    <property type="evidence" value="ECO:0007669"/>
    <property type="project" value="TreeGrafter"/>
</dbReference>
<dbReference type="Gene3D" id="1.10.10.60">
    <property type="entry name" value="Homeodomain-like"/>
    <property type="match status" value="1"/>
</dbReference>
<dbReference type="GO" id="GO:0009893">
    <property type="term" value="P:positive regulation of metabolic process"/>
    <property type="evidence" value="ECO:0007669"/>
    <property type="project" value="UniProtKB-ARBA"/>
</dbReference>
<reference evidence="5 6" key="1">
    <citation type="submission" date="2016-10" db="EMBL/GenBank/DDBJ databases">
        <authorList>
            <person name="Varghese N."/>
            <person name="Submissions S."/>
        </authorList>
    </citation>
    <scope>NUCLEOTIDE SEQUENCE [LARGE SCALE GENOMIC DNA]</scope>
    <source>
        <strain evidence="5 6">DSM 16733</strain>
    </source>
</reference>
<dbReference type="GO" id="GO:0000976">
    <property type="term" value="F:transcription cis-regulatory region binding"/>
    <property type="evidence" value="ECO:0007669"/>
    <property type="project" value="TreeGrafter"/>
</dbReference>
<organism evidence="5 6">
    <name type="scientific">Pseudomonas mediterranea</name>
    <dbReference type="NCBI Taxonomy" id="183795"/>
    <lineage>
        <taxon>Bacteria</taxon>
        <taxon>Pseudomonadati</taxon>
        <taxon>Pseudomonadota</taxon>
        <taxon>Gammaproteobacteria</taxon>
        <taxon>Pseudomonadales</taxon>
        <taxon>Pseudomonadaceae</taxon>
        <taxon>Pseudomonas</taxon>
    </lineage>
</organism>
<evidence type="ECO:0000256" key="3">
    <source>
        <dbReference type="ARBA" id="ARBA00023163"/>
    </source>
</evidence>
<dbReference type="GO" id="GO:0003700">
    <property type="term" value="F:DNA-binding transcription factor activity"/>
    <property type="evidence" value="ECO:0007669"/>
    <property type="project" value="InterPro"/>
</dbReference>
<dbReference type="AlphaFoldDB" id="A0AAX2DF97"/>
<evidence type="ECO:0000313" key="6">
    <source>
        <dbReference type="Proteomes" id="UP000183772"/>
    </source>
</evidence>
<dbReference type="PRINTS" id="PR00032">
    <property type="entry name" value="HTHARAC"/>
</dbReference>
<keyword evidence="1" id="KW-0805">Transcription regulation</keyword>
<evidence type="ECO:0000256" key="1">
    <source>
        <dbReference type="ARBA" id="ARBA00023015"/>
    </source>
</evidence>
<accession>A0AAX2DF97</accession>
<sequence length="273" mass="30311">MMRPCDGIQHRENIIDACVIRARQPLTLPRVPVFVTTLCRVRQGEKLLQWDDREMRAGPQHLILMPAGRALGISNFPGLHGHYIADAVTFPVSTLRNFSTRYNQQIMSRQGELKTDLCVPLDRHTTQAWDQLLASIHANSPEALRALYGEAVLLSLCLGGQVGPLLLGRNDPVRERVQQIVMGSPEKDWTVASIAQRLNLGESTLRRQLANEGDSFRNILESVRLATALQGLQTTSRPIGEIAAACGYASASRFAVRFRSHYGLSPRELRAGI</sequence>
<gene>
    <name evidence="5" type="ORF">SAMN05216476_4054</name>
</gene>
<dbReference type="PROSITE" id="PS00041">
    <property type="entry name" value="HTH_ARAC_FAMILY_1"/>
    <property type="match status" value="1"/>
</dbReference>
<dbReference type="PROSITE" id="PS01124">
    <property type="entry name" value="HTH_ARAC_FAMILY_2"/>
    <property type="match status" value="1"/>
</dbReference>